<protein>
    <submittedName>
        <fullName evidence="1">Uncharacterized protein</fullName>
    </submittedName>
</protein>
<name>A0A8X6MA88_NEPPI</name>
<proteinExistence type="predicted"/>
<gene>
    <name evidence="1" type="ORF">NPIL_408541</name>
</gene>
<sequence length="88" mass="10116">MEKNSAECYVLKVSSLLYNSRNVQEVGLRLEEYKNSFLSTLLTSSIMQFIVSSFRFEQTTMDMTLFHKAVSHFHGLIMFCCDSVISDS</sequence>
<accession>A0A8X6MA88</accession>
<keyword evidence="2" id="KW-1185">Reference proteome</keyword>
<reference evidence="1" key="1">
    <citation type="submission" date="2020-08" db="EMBL/GenBank/DDBJ databases">
        <title>Multicomponent nature underlies the extraordinary mechanical properties of spider dragline silk.</title>
        <authorList>
            <person name="Kono N."/>
            <person name="Nakamura H."/>
            <person name="Mori M."/>
            <person name="Yoshida Y."/>
            <person name="Ohtoshi R."/>
            <person name="Malay A.D."/>
            <person name="Moran D.A.P."/>
            <person name="Tomita M."/>
            <person name="Numata K."/>
            <person name="Arakawa K."/>
        </authorList>
    </citation>
    <scope>NUCLEOTIDE SEQUENCE</scope>
</reference>
<organism evidence="1 2">
    <name type="scientific">Nephila pilipes</name>
    <name type="common">Giant wood spider</name>
    <name type="synonym">Nephila maculata</name>
    <dbReference type="NCBI Taxonomy" id="299642"/>
    <lineage>
        <taxon>Eukaryota</taxon>
        <taxon>Metazoa</taxon>
        <taxon>Ecdysozoa</taxon>
        <taxon>Arthropoda</taxon>
        <taxon>Chelicerata</taxon>
        <taxon>Arachnida</taxon>
        <taxon>Araneae</taxon>
        <taxon>Araneomorphae</taxon>
        <taxon>Entelegynae</taxon>
        <taxon>Araneoidea</taxon>
        <taxon>Nephilidae</taxon>
        <taxon>Nephila</taxon>
    </lineage>
</organism>
<dbReference type="Proteomes" id="UP000887013">
    <property type="component" value="Unassembled WGS sequence"/>
</dbReference>
<evidence type="ECO:0000313" key="1">
    <source>
        <dbReference type="EMBL" id="GFS35403.1"/>
    </source>
</evidence>
<evidence type="ECO:0000313" key="2">
    <source>
        <dbReference type="Proteomes" id="UP000887013"/>
    </source>
</evidence>
<dbReference type="EMBL" id="BMAW01088592">
    <property type="protein sequence ID" value="GFS35403.1"/>
    <property type="molecule type" value="Genomic_DNA"/>
</dbReference>
<comment type="caution">
    <text evidence="1">The sequence shown here is derived from an EMBL/GenBank/DDBJ whole genome shotgun (WGS) entry which is preliminary data.</text>
</comment>
<dbReference type="AlphaFoldDB" id="A0A8X6MA88"/>